<dbReference type="InterPro" id="IPR007786">
    <property type="entry name" value="LEF-9"/>
</dbReference>
<name>A0AAN0LJ92_9BACU</name>
<evidence type="ECO:0000313" key="1">
    <source>
        <dbReference type="EMBL" id="WYD57081.1"/>
    </source>
</evidence>
<dbReference type="EMBL" id="OR723730">
    <property type="protein sequence ID" value="WYD57081.1"/>
    <property type="molecule type" value="Genomic_DNA"/>
</dbReference>
<accession>A0AAN0LJ92</accession>
<dbReference type="Pfam" id="PF05094">
    <property type="entry name" value="LEF-9"/>
    <property type="match status" value="1"/>
</dbReference>
<protein>
    <submittedName>
        <fullName evidence="1">Late expression factor 9</fullName>
    </submittedName>
</protein>
<gene>
    <name evidence="1" type="primary">lef9</name>
    <name evidence="1" type="ORF">NezhNPV_ORF36</name>
</gene>
<organism evidence="1">
    <name type="scientific">Nesodiprion zhejiangensis nucleopolyhedrovirus</name>
    <dbReference type="NCBI Taxonomy" id="3135970"/>
    <lineage>
        <taxon>Viruses</taxon>
        <taxon>Viruses incertae sedis</taxon>
        <taxon>Naldaviricetes</taxon>
        <taxon>Lefavirales</taxon>
        <taxon>Baculoviridae</taxon>
    </lineage>
</organism>
<proteinExistence type="predicted"/>
<dbReference type="GO" id="GO:0019083">
    <property type="term" value="P:viral transcription"/>
    <property type="evidence" value="ECO:0007669"/>
    <property type="project" value="InterPro"/>
</dbReference>
<sequence>MVKTSSINAFNVSLLVIIYNNLIKQKQNDNDVEFLKLLRNVISASNIILTDMSEYTIFTRKLKLANSTDDCDFLILPVFSSWDKTFITTLYKYLFEAKNDRHIAIGTELQKVRLLHGTILEQIQNKDSFSGQHVYGHYLNKRSQISNVICYNSPNYSVLPEHTVARYYGRQIKSNVTLRCKSTRHPNISQLSTHTARIDRTTQPCKNNIRIGLGTFLGANRDCDGDKEITTLMPYPNSVLYMESMLYDDPEYCMIQFDKTRLSFCPQQILYLYRIRKDVDKMLTKYNLIYQLWQSYEMEKFSIRLQKLLYSVTLSISSRVAYYLYVELIKMIDTMSVICTQDDLDNMSGVFEDIVASGAKGSIELLNKIRNKKSDRIDVKEIHENARQCLNHSVESLNSVRKAGQNIYKSATMLDGVYIDNYTLYQRNKQNNVIPLDLLSDNFLFDNHVTKVVINFILNNDNN</sequence>
<reference evidence="1" key="1">
    <citation type="submission" date="2023-10" db="EMBL/GenBank/DDBJ databases">
        <authorList>
            <person name="Wang Q."/>
        </authorList>
    </citation>
    <scope>NUCLEOTIDE SEQUENCE</scope>
    <source>
        <strain evidence="1">BJZYA2014</strain>
    </source>
</reference>